<reference evidence="2 3" key="1">
    <citation type="submission" date="2019-03" db="EMBL/GenBank/DDBJ databases">
        <title>Genomic Encyclopedia of Archaeal and Bacterial Type Strains, Phase II (KMG-II): from individual species to whole genera.</title>
        <authorList>
            <person name="Goeker M."/>
        </authorList>
    </citation>
    <scope>NUCLEOTIDE SEQUENCE [LARGE SCALE GENOMIC DNA]</scope>
    <source>
        <strain evidence="2 3">ATCC 25309</strain>
    </source>
</reference>
<name>A0A4R7RL63_9BACT</name>
<dbReference type="InterPro" id="IPR018739">
    <property type="entry name" value="DUF2281"/>
</dbReference>
<evidence type="ECO:0000313" key="2">
    <source>
        <dbReference type="EMBL" id="TDU66044.1"/>
    </source>
</evidence>
<dbReference type="AlphaFoldDB" id="A0A4R7RL63"/>
<protein>
    <submittedName>
        <fullName evidence="2">Uncharacterized protein DUF2281</fullName>
    </submittedName>
</protein>
<evidence type="ECO:0000259" key="1">
    <source>
        <dbReference type="Pfam" id="PF10047"/>
    </source>
</evidence>
<dbReference type="Pfam" id="PF10047">
    <property type="entry name" value="DUF2281"/>
    <property type="match status" value="1"/>
</dbReference>
<comment type="caution">
    <text evidence="2">The sequence shown here is derived from an EMBL/GenBank/DDBJ whole genome shotgun (WGS) entry which is preliminary data.</text>
</comment>
<accession>A0A4R7RL63</accession>
<organism evidence="2 3">
    <name type="scientific">Prosthecobacter fusiformis</name>
    <dbReference type="NCBI Taxonomy" id="48464"/>
    <lineage>
        <taxon>Bacteria</taxon>
        <taxon>Pseudomonadati</taxon>
        <taxon>Verrucomicrobiota</taxon>
        <taxon>Verrucomicrobiia</taxon>
        <taxon>Verrucomicrobiales</taxon>
        <taxon>Verrucomicrobiaceae</taxon>
        <taxon>Prosthecobacter</taxon>
    </lineage>
</organism>
<dbReference type="Proteomes" id="UP000295662">
    <property type="component" value="Unassembled WGS sequence"/>
</dbReference>
<evidence type="ECO:0000313" key="3">
    <source>
        <dbReference type="Proteomes" id="UP000295662"/>
    </source>
</evidence>
<sequence>MSFGFCGRAVADDNLVSGQPARLESRSLRVRWMNYVEGMSTLTAILNPSPDGTLHLPLPAGWKPQQAVRVKAVLEPVLDNPGEAAESASLKGFGCLRGLIWMAPDFDEPLEDFGEYSA</sequence>
<keyword evidence="3" id="KW-1185">Reference proteome</keyword>
<proteinExistence type="predicted"/>
<feature type="domain" description="DUF2281" evidence="1">
    <location>
        <begin position="88"/>
        <end position="116"/>
    </location>
</feature>
<gene>
    <name evidence="2" type="ORF">EI77_03781</name>
</gene>
<dbReference type="OrthoDB" id="200284at2"/>
<dbReference type="EMBL" id="SOCA01000009">
    <property type="protein sequence ID" value="TDU66044.1"/>
    <property type="molecule type" value="Genomic_DNA"/>
</dbReference>